<gene>
    <name evidence="6" type="primary">TY5A</name>
    <name evidence="6" type="ORF">AK812_SmicGene37531</name>
</gene>
<feature type="region of interest" description="Disordered" evidence="3">
    <location>
        <begin position="561"/>
        <end position="607"/>
    </location>
</feature>
<feature type="compositionally biased region" description="Low complexity" evidence="3">
    <location>
        <begin position="573"/>
        <end position="600"/>
    </location>
</feature>
<keyword evidence="7" id="KW-1185">Reference proteome</keyword>
<comment type="caution">
    <text evidence="6">The sequence shown here is derived from an EMBL/GenBank/DDBJ whole genome shotgun (WGS) entry which is preliminary data.</text>
</comment>
<dbReference type="InterPro" id="IPR001584">
    <property type="entry name" value="Integrase_cat-core"/>
</dbReference>
<feature type="domain" description="C3H1-type" evidence="4">
    <location>
        <begin position="601"/>
        <end position="630"/>
    </location>
</feature>
<accession>A0A1Q9CG28</accession>
<reference evidence="6 7" key="1">
    <citation type="submission" date="2016-02" db="EMBL/GenBank/DDBJ databases">
        <title>Genome analysis of coral dinoflagellate symbionts highlights evolutionary adaptations to a symbiotic lifestyle.</title>
        <authorList>
            <person name="Aranda M."/>
            <person name="Li Y."/>
            <person name="Liew Y.J."/>
            <person name="Baumgarten S."/>
            <person name="Simakov O."/>
            <person name="Wilson M."/>
            <person name="Piel J."/>
            <person name="Ashoor H."/>
            <person name="Bougouffa S."/>
            <person name="Bajic V.B."/>
            <person name="Ryu T."/>
            <person name="Ravasi T."/>
            <person name="Bayer T."/>
            <person name="Micklem G."/>
            <person name="Kim H."/>
            <person name="Bhak J."/>
            <person name="Lajeunesse T.C."/>
            <person name="Voolstra C.R."/>
        </authorList>
    </citation>
    <scope>NUCLEOTIDE SEQUENCE [LARGE SCALE GENOMIC DNA]</scope>
    <source>
        <strain evidence="6 7">CCMP2467</strain>
    </source>
</reference>
<feature type="compositionally biased region" description="Low complexity" evidence="3">
    <location>
        <begin position="687"/>
        <end position="699"/>
    </location>
</feature>
<dbReference type="InterPro" id="IPR036397">
    <property type="entry name" value="RNaseH_sf"/>
</dbReference>
<evidence type="ECO:0000256" key="3">
    <source>
        <dbReference type="SAM" id="MobiDB-lite"/>
    </source>
</evidence>
<dbReference type="Pfam" id="PF07727">
    <property type="entry name" value="RVT_2"/>
    <property type="match status" value="1"/>
</dbReference>
<evidence type="ECO:0000313" key="7">
    <source>
        <dbReference type="Proteomes" id="UP000186817"/>
    </source>
</evidence>
<feature type="compositionally biased region" description="Basic and acidic residues" evidence="3">
    <location>
        <begin position="11"/>
        <end position="36"/>
    </location>
</feature>
<keyword evidence="1" id="KW-0862">Zinc</keyword>
<dbReference type="SUPFAM" id="SSF53098">
    <property type="entry name" value="Ribonuclease H-like"/>
    <property type="match status" value="1"/>
</dbReference>
<sequence>MMNGVLPQREGASREEPPRVELREAAPTGEGHDRNLGEAERTVAMEYSFQSSEGQPVVRWVAFPADENVLGISNPASTASAEALRLGQHQMEAPLLYARQRPPSSTSSEEVQAEVQRQLRNFVEKHDGEARRLREEVERLQVIGLQRVVTVYHKVIGLQRVVTAYHKVIGLQRVVTAYHEEIGLQRVTVYHEEIGLQRVIAYHEEIGLQRVIAYHEEIGLQRVIAYHEEIGLQRVVMGYYKTMATAEAVRTSTKPQSTSTFRRVIACMMIVSAMLKQKNSPVVHLRQRITTPSTMELLGVIATGMRQLQEAQLRQLERKPDAPEVVKPGISSLPALSAPGQDTSPVDIQDWLEEVGSVMTDLSDSSWEWWLQTKEVAEAHYRKWVKSTPMEKISLSVPKTSALEQGRYGRVNARAAGMILASLPQEVKSEMITKKVTGSTPSLIFKLLTAYRPGGEKEKTLLLQQLTAPDSAANAEEAVQGLRRWGRWHARAKDLTVTVPDPVLMIKGLAAIVATVLSRHQDVWLRTSMVRQKLQLDSNPTEEATLDYHKHLQAEMELLSTATNATRGGPRIKSAAATTDSTTATTPSSASTPAAKPKAQPTKERPCKWFAKTDGGCRRGVDCQYAHDWGATQKAGRCLVCSSTAHMKKDCPVKEKGSSSKLQKPRPRQENATSTTSTSSPAARALGTASEAAGSATSSPQPAGEPSPSTSPTTSRPRVPPEEERPDDLKHVLADASKMLKTMMATNASASTTASTAPPTYESLQKQLDELKLKSLKVTSEDPTRAEMNAITAVPSYLVFLGQLDQMDLKAVKVDEPQVEQGQGTLLDSGSTHVLRPARNEDEKRESRSVYVTLAGDEQRLLSQAPSGSIIIEATNDDAVQSIIPFGKVIEVLGCTLKWTRGGFYLHHPKHGRIKTRVKSGCPEITDAGQAAAIIAELEMKKVSQPKEKTQELQNQLCAIRMMEQKKVDWRIILSKYAEQGDAAEGLQAIYLSPAFQGVANHVRVSMAPSLDTSPKAGWEYLKLLPLPRRVRKRLFKSNNWVLNMFAGEDKSNDAVQGDMYKALLWGAMNAKVRAVIAAPPTGGLWPREEFVKPELHEARRNKDVEMLAKTLFLYLVSYAAAKGGEPSFACGAPVSAGGFWDLDMIKGFQQVVSDIGVTKCEFEQGALGHPASAPMRFLHNIGLNYLEGERDLREPHLRPEADPQYPSRRWCPGLRRAIYDGLRSRGVGDGADVSERERVIEMKKLTKEQGWRLHVLRDHVPFRRDCEQCVMMLGTGRPHRRVKQKSSYVLSVDVGGPLRAVSKDAHGSGYKYFLAASYTKPKFEDQDMPPDPAPEDLAAYDYDFKNLDPEPPSLDAVDLPGGGVFESLEEAELLGQEDQYSPSEEDLELALRKVGDTKGLWDDDDFAAIEQEKEAQEDQDERGNHEIPVDFLYYFKPLKGESGKHVLKAIQEIVLQLRMENLPVVRIHADRAHEMRSEALRQWTLDNNILLTRTEGQAPQSNGTAERAVRFLKGRARSLLRSADLGVQHWATAMATAAHTQREERLRPEFPHIPAAYGAKVAIKKKYYGQGGKLDLLPRWVKGIYMGPVWDVNQGSAILEEETNRFTVSTHLRPNLVDPGTIGQEPEMVVEPPPRRRLRGKTMVDEDGIKAKMLEAKTAKERRAALQKEVVKLLDHDGAVSGVKRPQLLAQGEPQPQEGYTTFGAFQHGGVLGITNATKENPELTRKIAQLVSLVFPEEVFTSVTVVRNARMPVHKDSYNDRNTYNLVIPLNVTSDAGVWQVLRPGDPFQGSYMPMEVKGKEVPGQFQALKNEVKIRPDRLHCAVQPSEGPRLLLAAYTVGGWKKLKAEQVERLTELGLQVPDREDEEYLIKRAAVQEHQEASHSQWMVQEDELVYNLGQRDSLVEIDDDVARCAKAAAENLYTYNIEELLEGLSDELRVVHTVHPKEVDQHLSNWIDALKAEMKVLQDIGAIKRLTGSEAREFLARPGVQVVPGKAVYMVKPPSKEGAKYRRKARIVGCGNFQPRDDQEDNYSGGAAAEAVRLGVTQAARRRWAICTGDVVSAFLRAPVPDGTLLALRPPAVLVRAGLAEPSEVWSVHMALYCFRTSPRWWGNHRNSTMKGATTSSGLIFEQGTADPEVWRVKDTSGQVVGLIIVYVDDFFITGPRPVCEEVFSWLSSTWETTPCAYASSSSSVRFLGMEIREDVNEAGESEGYTLDQEGYLEEVLRHHGVKKEEKSLLPATKEWMCLSPETYPPGYTNEELKLAQSLTGELAWLGQRCRPDLAYVVSIMSSLTTKDPAWVALIGRKTLAYLNYTRGWKLRFRRARGQSWPPTPIAPMLRTVTEAMEEQ</sequence>
<feature type="compositionally biased region" description="Low complexity" evidence="3">
    <location>
        <begin position="706"/>
        <end position="717"/>
    </location>
</feature>
<feature type="zinc finger region" description="C3H1-type" evidence="1">
    <location>
        <begin position="601"/>
        <end position="630"/>
    </location>
</feature>
<dbReference type="Gene3D" id="3.30.420.10">
    <property type="entry name" value="Ribonuclease H-like superfamily/Ribonuclease H"/>
    <property type="match status" value="1"/>
</dbReference>
<dbReference type="PROSITE" id="PS50994">
    <property type="entry name" value="INTEGRASE"/>
    <property type="match status" value="1"/>
</dbReference>
<evidence type="ECO:0000256" key="1">
    <source>
        <dbReference type="PROSITE-ProRule" id="PRU00723"/>
    </source>
</evidence>
<dbReference type="EMBL" id="LSRX01001242">
    <property type="protein sequence ID" value="OLP81882.1"/>
    <property type="molecule type" value="Genomic_DNA"/>
</dbReference>
<dbReference type="InterPro" id="IPR000571">
    <property type="entry name" value="Znf_CCCH"/>
</dbReference>
<dbReference type="Proteomes" id="UP000186817">
    <property type="component" value="Unassembled WGS sequence"/>
</dbReference>
<keyword evidence="1" id="KW-0863">Zinc-finger</keyword>
<keyword evidence="2" id="KW-0175">Coiled coil</keyword>
<dbReference type="GO" id="GO:0015074">
    <property type="term" value="P:DNA integration"/>
    <property type="evidence" value="ECO:0007669"/>
    <property type="project" value="InterPro"/>
</dbReference>
<dbReference type="PROSITE" id="PS50103">
    <property type="entry name" value="ZF_C3H1"/>
    <property type="match status" value="1"/>
</dbReference>
<keyword evidence="1" id="KW-0479">Metal-binding</keyword>
<proteinExistence type="predicted"/>
<dbReference type="InterPro" id="IPR013103">
    <property type="entry name" value="RVT_2"/>
</dbReference>
<dbReference type="GO" id="GO:0008270">
    <property type="term" value="F:zinc ion binding"/>
    <property type="evidence" value="ECO:0007669"/>
    <property type="project" value="UniProtKB-KW"/>
</dbReference>
<dbReference type="SMART" id="SM00356">
    <property type="entry name" value="ZnF_C3H1"/>
    <property type="match status" value="1"/>
</dbReference>
<name>A0A1Q9CG28_SYMMI</name>
<evidence type="ECO:0000259" key="4">
    <source>
        <dbReference type="PROSITE" id="PS50103"/>
    </source>
</evidence>
<feature type="compositionally biased region" description="Basic and acidic residues" evidence="3">
    <location>
        <begin position="649"/>
        <end position="658"/>
    </location>
</feature>
<dbReference type="InterPro" id="IPR012337">
    <property type="entry name" value="RNaseH-like_sf"/>
</dbReference>
<dbReference type="GO" id="GO:0003676">
    <property type="term" value="F:nucleic acid binding"/>
    <property type="evidence" value="ECO:0007669"/>
    <property type="project" value="InterPro"/>
</dbReference>
<dbReference type="OrthoDB" id="417751at2759"/>
<evidence type="ECO:0000256" key="2">
    <source>
        <dbReference type="SAM" id="Coils"/>
    </source>
</evidence>
<feature type="coiled-coil region" evidence="2">
    <location>
        <begin position="1650"/>
        <end position="1677"/>
    </location>
</feature>
<protein>
    <submittedName>
        <fullName evidence="6">Putative transposon protein</fullName>
    </submittedName>
</protein>
<organism evidence="6 7">
    <name type="scientific">Symbiodinium microadriaticum</name>
    <name type="common">Dinoflagellate</name>
    <name type="synonym">Zooxanthella microadriatica</name>
    <dbReference type="NCBI Taxonomy" id="2951"/>
    <lineage>
        <taxon>Eukaryota</taxon>
        <taxon>Sar</taxon>
        <taxon>Alveolata</taxon>
        <taxon>Dinophyceae</taxon>
        <taxon>Suessiales</taxon>
        <taxon>Symbiodiniaceae</taxon>
        <taxon>Symbiodinium</taxon>
    </lineage>
</organism>
<feature type="domain" description="Integrase catalytic" evidence="5">
    <location>
        <begin position="1390"/>
        <end position="1563"/>
    </location>
</feature>
<evidence type="ECO:0000259" key="5">
    <source>
        <dbReference type="PROSITE" id="PS50994"/>
    </source>
</evidence>
<evidence type="ECO:0000313" key="6">
    <source>
        <dbReference type="EMBL" id="OLP81882.1"/>
    </source>
</evidence>
<feature type="compositionally biased region" description="Basic and acidic residues" evidence="3">
    <location>
        <begin position="719"/>
        <end position="728"/>
    </location>
</feature>
<feature type="region of interest" description="Disordered" evidence="3">
    <location>
        <begin position="1"/>
        <end position="36"/>
    </location>
</feature>
<feature type="region of interest" description="Disordered" evidence="3">
    <location>
        <begin position="649"/>
        <end position="728"/>
    </location>
</feature>